<dbReference type="EMBL" id="BGPR01026940">
    <property type="protein sequence ID" value="GBN97059.1"/>
    <property type="molecule type" value="Genomic_DNA"/>
</dbReference>
<evidence type="ECO:0000313" key="2">
    <source>
        <dbReference type="Proteomes" id="UP000499080"/>
    </source>
</evidence>
<proteinExistence type="predicted"/>
<keyword evidence="2" id="KW-1185">Reference proteome</keyword>
<accession>A0A4Y2TCC1</accession>
<dbReference type="AlphaFoldDB" id="A0A4Y2TCC1"/>
<dbReference type="Proteomes" id="UP000499080">
    <property type="component" value="Unassembled WGS sequence"/>
</dbReference>
<comment type="caution">
    <text evidence="1">The sequence shown here is derived from an EMBL/GenBank/DDBJ whole genome shotgun (WGS) entry which is preliminary data.</text>
</comment>
<name>A0A4Y2TCC1_ARAVE</name>
<organism evidence="1 2">
    <name type="scientific">Araneus ventricosus</name>
    <name type="common">Orbweaver spider</name>
    <name type="synonym">Epeira ventricosa</name>
    <dbReference type="NCBI Taxonomy" id="182803"/>
    <lineage>
        <taxon>Eukaryota</taxon>
        <taxon>Metazoa</taxon>
        <taxon>Ecdysozoa</taxon>
        <taxon>Arthropoda</taxon>
        <taxon>Chelicerata</taxon>
        <taxon>Arachnida</taxon>
        <taxon>Araneae</taxon>
        <taxon>Araneomorphae</taxon>
        <taxon>Entelegynae</taxon>
        <taxon>Araneoidea</taxon>
        <taxon>Araneidae</taxon>
        <taxon>Araneus</taxon>
    </lineage>
</organism>
<sequence>MFTYGIDASLHGFDVLFYVSPTIQIERELILHARSYPVSVIENSIQPKMPLQCNGLQVINTLRLVAIEQPGPSDSFFSKIDSEGSSTGSICEHR</sequence>
<gene>
    <name evidence="1" type="ORF">AVEN_227968_1</name>
</gene>
<reference evidence="1 2" key="1">
    <citation type="journal article" date="2019" name="Sci. Rep.">
        <title>Orb-weaving spider Araneus ventricosus genome elucidates the spidroin gene catalogue.</title>
        <authorList>
            <person name="Kono N."/>
            <person name="Nakamura H."/>
            <person name="Ohtoshi R."/>
            <person name="Moran D.A.P."/>
            <person name="Shinohara A."/>
            <person name="Yoshida Y."/>
            <person name="Fujiwara M."/>
            <person name="Mori M."/>
            <person name="Tomita M."/>
            <person name="Arakawa K."/>
        </authorList>
    </citation>
    <scope>NUCLEOTIDE SEQUENCE [LARGE SCALE GENOMIC DNA]</scope>
</reference>
<protein>
    <submittedName>
        <fullName evidence="1">Uncharacterized protein</fullName>
    </submittedName>
</protein>
<evidence type="ECO:0000313" key="1">
    <source>
        <dbReference type="EMBL" id="GBN97059.1"/>
    </source>
</evidence>